<comment type="caution">
    <text evidence="1">The sequence shown here is derived from an EMBL/GenBank/DDBJ whole genome shotgun (WGS) entry which is preliminary data.</text>
</comment>
<organism evidence="1 2">
    <name type="scientific">Pectobacterium actinidiae</name>
    <dbReference type="NCBI Taxonomy" id="1507808"/>
    <lineage>
        <taxon>Bacteria</taxon>
        <taxon>Pseudomonadati</taxon>
        <taxon>Pseudomonadota</taxon>
        <taxon>Gammaproteobacteria</taxon>
        <taxon>Enterobacterales</taxon>
        <taxon>Pectobacteriaceae</taxon>
        <taxon>Pectobacterium</taxon>
    </lineage>
</organism>
<dbReference type="Proteomes" id="UP000189286">
    <property type="component" value="Unassembled WGS sequence"/>
</dbReference>
<proteinExistence type="predicted"/>
<dbReference type="EMBL" id="MPUJ01000003">
    <property type="protein sequence ID" value="ONK07842.1"/>
    <property type="molecule type" value="Genomic_DNA"/>
</dbReference>
<protein>
    <submittedName>
        <fullName evidence="1">Uncharacterized protein</fullName>
    </submittedName>
</protein>
<gene>
    <name evidence="1" type="ORF">BSK71_05305</name>
</gene>
<reference evidence="2" key="1">
    <citation type="submission" date="2016-11" db="EMBL/GenBank/DDBJ databases">
        <authorList>
            <person name="Panda P."/>
            <person name="Visnovsky S."/>
            <person name="Pitman A."/>
        </authorList>
    </citation>
    <scope>NUCLEOTIDE SEQUENCE [LARGE SCALE GENOMIC DNA]</scope>
    <source>
        <strain evidence="2">ICMP 9972</strain>
    </source>
</reference>
<accession>A0A1V2R687</accession>
<name>A0A1V2R687_9GAMM</name>
<evidence type="ECO:0000313" key="1">
    <source>
        <dbReference type="EMBL" id="ONK07842.1"/>
    </source>
</evidence>
<evidence type="ECO:0000313" key="2">
    <source>
        <dbReference type="Proteomes" id="UP000189286"/>
    </source>
</evidence>
<dbReference type="AlphaFoldDB" id="A0A1V2R687"/>
<sequence length="72" mass="7893">MPIGRDESIWKKLAAPVIILLRALNQDKDIFATLSSIIPSLKLTGFQAMNSLSTKFNLAGSWIPISGMVIYS</sequence>